<dbReference type="PANTHER" id="PTHR24305:SF77">
    <property type="entry name" value="CYTOCHROME P450 MONOOXYGENASE"/>
    <property type="match status" value="1"/>
</dbReference>
<dbReference type="InterPro" id="IPR001128">
    <property type="entry name" value="Cyt_P450"/>
</dbReference>
<dbReference type="STRING" id="1573173.A0A161WDZ0"/>
<keyword evidence="3 8" id="KW-0349">Heme</keyword>
<evidence type="ECO:0000256" key="7">
    <source>
        <dbReference type="ARBA" id="ARBA00023033"/>
    </source>
</evidence>
<feature type="binding site" description="axial binding residue" evidence="8">
    <location>
        <position position="481"/>
    </location>
    <ligand>
        <name>heme</name>
        <dbReference type="ChEBI" id="CHEBI:30413"/>
    </ligand>
    <ligandPart>
        <name>Fe</name>
        <dbReference type="ChEBI" id="CHEBI:18248"/>
    </ligandPart>
</feature>
<dbReference type="InterPro" id="IPR050121">
    <property type="entry name" value="Cytochrome_P450_monoxygenase"/>
</dbReference>
<dbReference type="GO" id="GO:0020037">
    <property type="term" value="F:heme binding"/>
    <property type="evidence" value="ECO:0007669"/>
    <property type="project" value="InterPro"/>
</dbReference>
<evidence type="ECO:0000256" key="4">
    <source>
        <dbReference type="ARBA" id="ARBA00022723"/>
    </source>
</evidence>
<evidence type="ECO:0000256" key="3">
    <source>
        <dbReference type="ARBA" id="ARBA00022617"/>
    </source>
</evidence>
<dbReference type="PRINTS" id="PR00463">
    <property type="entry name" value="EP450I"/>
</dbReference>
<accession>A0A161WDZ0</accession>
<evidence type="ECO:0000256" key="6">
    <source>
        <dbReference type="ARBA" id="ARBA00023004"/>
    </source>
</evidence>
<keyword evidence="6 8" id="KW-0408">Iron</keyword>
<gene>
    <name evidence="9" type="ORF">CI238_02791</name>
</gene>
<keyword evidence="10" id="KW-1185">Reference proteome</keyword>
<dbReference type="GO" id="GO:0004497">
    <property type="term" value="F:monooxygenase activity"/>
    <property type="evidence" value="ECO:0007669"/>
    <property type="project" value="UniProtKB-KW"/>
</dbReference>
<dbReference type="Gene3D" id="1.10.630.10">
    <property type="entry name" value="Cytochrome P450"/>
    <property type="match status" value="1"/>
</dbReference>
<evidence type="ECO:0000256" key="2">
    <source>
        <dbReference type="ARBA" id="ARBA00010617"/>
    </source>
</evidence>
<dbReference type="Pfam" id="PF00067">
    <property type="entry name" value="p450"/>
    <property type="match status" value="1"/>
</dbReference>
<dbReference type="GO" id="GO:0005506">
    <property type="term" value="F:iron ion binding"/>
    <property type="evidence" value="ECO:0007669"/>
    <property type="project" value="InterPro"/>
</dbReference>
<comment type="similarity">
    <text evidence="2">Belongs to the cytochrome P450 family.</text>
</comment>
<comment type="caution">
    <text evidence="9">The sequence shown here is derived from an EMBL/GenBank/DDBJ whole genome shotgun (WGS) entry which is preliminary data.</text>
</comment>
<dbReference type="EMBL" id="LFIW01001380">
    <property type="protein sequence ID" value="KZL82578.1"/>
    <property type="molecule type" value="Genomic_DNA"/>
</dbReference>
<protein>
    <submittedName>
        <fullName evidence="9">Cytochrome p450</fullName>
    </submittedName>
</protein>
<keyword evidence="5" id="KW-0560">Oxidoreductase</keyword>
<dbReference type="PRINTS" id="PR00385">
    <property type="entry name" value="P450"/>
</dbReference>
<sequence length="541" mass="60890">LFIFVSAIPSEFAIAVGRASPTMASRDDNAPQSISTPGAALLMILIILWYLRSWYRLRQIPGPFLNSISIIPLNLMTLSGKLSFRLKDLGDIYGPLVRVGPNEVLFADADSYRIISAVRSDFTKGPWYALSKVVPDQDSLFSLRDDEKRKELKAKLSPGYAGRENGGFEPGIDNVVAQIINLIESKYISTSNNFRPIEFSHKSQYFALDVVSLLSFGEALGFIFNDKDLFGYVKTNDQIFPVPAVMLNMPWLGIMMQRWPLNKLLPFESDMFGFGKLMSMAKSLAHKRLAAGPDENNMVQIHLRNGVTYKELLAEKFYTRRRSLILASLSRIAGSDSTATAIRMTMLCLLNTPAALNQLRQEMATGIAKGFISSPIRDAEARQLPYLQAVIKEGLRMYPPSTGLNYKQVCKGGAELCGHFLPEGTQLGVNMQKLMRSKETFGPDADVFRPERWLKAVQDEERFREMTSVVDLAFGHGRCQCLGKTIAAMELNKIFVELLRRFEFAVVTPQEPLKLYDAAFWVTTDFWLRVTERQEQLSEVI</sequence>
<evidence type="ECO:0000256" key="5">
    <source>
        <dbReference type="ARBA" id="ARBA00023002"/>
    </source>
</evidence>
<dbReference type="AlphaFoldDB" id="A0A161WDZ0"/>
<evidence type="ECO:0000256" key="8">
    <source>
        <dbReference type="PIRSR" id="PIRSR602401-1"/>
    </source>
</evidence>
<dbReference type="Proteomes" id="UP000076584">
    <property type="component" value="Unassembled WGS sequence"/>
</dbReference>
<keyword evidence="7" id="KW-0503">Monooxygenase</keyword>
<dbReference type="InterPro" id="IPR002401">
    <property type="entry name" value="Cyt_P450_E_grp-I"/>
</dbReference>
<dbReference type="SUPFAM" id="SSF48264">
    <property type="entry name" value="Cytochrome P450"/>
    <property type="match status" value="1"/>
</dbReference>
<proteinExistence type="inferred from homology"/>
<dbReference type="PANTHER" id="PTHR24305">
    <property type="entry name" value="CYTOCHROME P450"/>
    <property type="match status" value="1"/>
</dbReference>
<keyword evidence="4 8" id="KW-0479">Metal-binding</keyword>
<dbReference type="InterPro" id="IPR036396">
    <property type="entry name" value="Cyt_P450_sf"/>
</dbReference>
<organism evidence="9 10">
    <name type="scientific">Colletotrichum incanum</name>
    <name type="common">Soybean anthracnose fungus</name>
    <dbReference type="NCBI Taxonomy" id="1573173"/>
    <lineage>
        <taxon>Eukaryota</taxon>
        <taxon>Fungi</taxon>
        <taxon>Dikarya</taxon>
        <taxon>Ascomycota</taxon>
        <taxon>Pezizomycotina</taxon>
        <taxon>Sordariomycetes</taxon>
        <taxon>Hypocreomycetidae</taxon>
        <taxon>Glomerellales</taxon>
        <taxon>Glomerellaceae</taxon>
        <taxon>Colletotrichum</taxon>
        <taxon>Colletotrichum spaethianum species complex</taxon>
    </lineage>
</organism>
<feature type="non-terminal residue" evidence="9">
    <location>
        <position position="1"/>
    </location>
</feature>
<dbReference type="GO" id="GO:0016705">
    <property type="term" value="F:oxidoreductase activity, acting on paired donors, with incorporation or reduction of molecular oxygen"/>
    <property type="evidence" value="ECO:0007669"/>
    <property type="project" value="InterPro"/>
</dbReference>
<evidence type="ECO:0000313" key="10">
    <source>
        <dbReference type="Proteomes" id="UP000076584"/>
    </source>
</evidence>
<name>A0A161WDZ0_COLIC</name>
<reference evidence="9 10" key="1">
    <citation type="submission" date="2015-06" db="EMBL/GenBank/DDBJ databases">
        <title>Survival trade-offs in plant roots during colonization by closely related pathogenic and mutualistic fungi.</title>
        <authorList>
            <person name="Hacquard S."/>
            <person name="Kracher B."/>
            <person name="Hiruma K."/>
            <person name="Weinman A."/>
            <person name="Muench P."/>
            <person name="Garrido Oter R."/>
            <person name="Ver Loren van Themaat E."/>
            <person name="Dallerey J.-F."/>
            <person name="Damm U."/>
            <person name="Henrissat B."/>
            <person name="Lespinet O."/>
            <person name="Thon M."/>
            <person name="Kemen E."/>
            <person name="McHardy A.C."/>
            <person name="Schulze-Lefert P."/>
            <person name="O'Connell R.J."/>
        </authorList>
    </citation>
    <scope>NUCLEOTIDE SEQUENCE [LARGE SCALE GENOMIC DNA]</scope>
    <source>
        <strain evidence="9 10">MAFF 238704</strain>
    </source>
</reference>
<evidence type="ECO:0000313" key="9">
    <source>
        <dbReference type="EMBL" id="KZL82578.1"/>
    </source>
</evidence>
<dbReference type="CDD" id="cd11060">
    <property type="entry name" value="CYP57A1-like"/>
    <property type="match status" value="1"/>
</dbReference>
<comment type="cofactor">
    <cofactor evidence="1 8">
        <name>heme</name>
        <dbReference type="ChEBI" id="CHEBI:30413"/>
    </cofactor>
</comment>
<evidence type="ECO:0000256" key="1">
    <source>
        <dbReference type="ARBA" id="ARBA00001971"/>
    </source>
</evidence>